<keyword evidence="4 6" id="KW-0472">Membrane</keyword>
<dbReference type="InterPro" id="IPR051361">
    <property type="entry name" value="ThrE/Ser_Exporter"/>
</dbReference>
<feature type="domain" description="Threonine/serine exporter-like N-terminal" evidence="7">
    <location>
        <begin position="31"/>
        <end position="268"/>
    </location>
</feature>
<dbReference type="InterPro" id="IPR010619">
    <property type="entry name" value="ThrE-like_N"/>
</dbReference>
<feature type="transmembrane region" description="Helical" evidence="6">
    <location>
        <begin position="364"/>
        <end position="385"/>
    </location>
</feature>
<feature type="transmembrane region" description="Helical" evidence="6">
    <location>
        <begin position="397"/>
        <end position="417"/>
    </location>
</feature>
<feature type="transmembrane region" description="Helical" evidence="6">
    <location>
        <begin position="284"/>
        <end position="304"/>
    </location>
</feature>
<comment type="caution">
    <text evidence="9">The sequence shown here is derived from an EMBL/GenBank/DDBJ whole genome shotgun (WGS) entry which is preliminary data.</text>
</comment>
<feature type="transmembrane region" description="Helical" evidence="6">
    <location>
        <begin position="161"/>
        <end position="180"/>
    </location>
</feature>
<evidence type="ECO:0000256" key="4">
    <source>
        <dbReference type="ARBA" id="ARBA00023136"/>
    </source>
</evidence>
<evidence type="ECO:0000313" key="10">
    <source>
        <dbReference type="Proteomes" id="UP000886657"/>
    </source>
</evidence>
<feature type="transmembrane region" description="Helical" evidence="6">
    <location>
        <begin position="332"/>
        <end position="352"/>
    </location>
</feature>
<protein>
    <submittedName>
        <fullName evidence="9">Threonine/serine exporter family protein</fullName>
    </submittedName>
</protein>
<keyword evidence="3 6" id="KW-1133">Transmembrane helix</keyword>
<feature type="transmembrane region" description="Helical" evidence="6">
    <location>
        <begin position="252"/>
        <end position="272"/>
    </location>
</feature>
<reference evidence="9" key="1">
    <citation type="submission" date="2020-10" db="EMBL/GenBank/DDBJ databases">
        <title>Connecting structure to function with the recovery of over 1000 high-quality activated sludge metagenome-assembled genomes encoding full-length rRNA genes using long-read sequencing.</title>
        <authorList>
            <person name="Singleton C.M."/>
            <person name="Petriglieri F."/>
            <person name="Kristensen J.M."/>
            <person name="Kirkegaard R.H."/>
            <person name="Michaelsen T.Y."/>
            <person name="Andersen M.H."/>
            <person name="Karst S.M."/>
            <person name="Dueholm M.S."/>
            <person name="Nielsen P.H."/>
            <person name="Albertsen M."/>
        </authorList>
    </citation>
    <scope>NUCLEOTIDE SEQUENCE</scope>
    <source>
        <strain evidence="9">Skiv_18-Q3-R9-52_MAXAC.067</strain>
    </source>
</reference>
<organism evidence="9 10">
    <name type="scientific">Candidatus Geothrix skivensis</name>
    <dbReference type="NCBI Taxonomy" id="2954439"/>
    <lineage>
        <taxon>Bacteria</taxon>
        <taxon>Pseudomonadati</taxon>
        <taxon>Acidobacteriota</taxon>
        <taxon>Holophagae</taxon>
        <taxon>Holophagales</taxon>
        <taxon>Holophagaceae</taxon>
        <taxon>Geothrix</taxon>
    </lineage>
</organism>
<evidence type="ECO:0000256" key="6">
    <source>
        <dbReference type="SAM" id="Phobius"/>
    </source>
</evidence>
<accession>A0A9D7SIZ6</accession>
<evidence type="ECO:0000259" key="8">
    <source>
        <dbReference type="Pfam" id="PF12821"/>
    </source>
</evidence>
<keyword evidence="2 6" id="KW-0812">Transmembrane</keyword>
<evidence type="ECO:0000256" key="5">
    <source>
        <dbReference type="ARBA" id="ARBA00034125"/>
    </source>
</evidence>
<dbReference type="PANTHER" id="PTHR31082:SF4">
    <property type="entry name" value="PHEROMONE-REGULATED MEMBRANE PROTEIN 10"/>
    <property type="match status" value="1"/>
</dbReference>
<name>A0A9D7SIZ6_9BACT</name>
<comment type="subcellular location">
    <subcellularLocation>
        <location evidence="1">Membrane</location>
        <topology evidence="1">Multi-pass membrane protein</topology>
    </subcellularLocation>
</comment>
<evidence type="ECO:0000313" key="9">
    <source>
        <dbReference type="EMBL" id="MBK9797113.1"/>
    </source>
</evidence>
<evidence type="ECO:0000256" key="3">
    <source>
        <dbReference type="ARBA" id="ARBA00022989"/>
    </source>
</evidence>
<feature type="transmembrane region" description="Helical" evidence="6">
    <location>
        <begin position="134"/>
        <end position="155"/>
    </location>
</feature>
<dbReference type="Pfam" id="PF12821">
    <property type="entry name" value="ThrE_2"/>
    <property type="match status" value="1"/>
</dbReference>
<evidence type="ECO:0000259" key="7">
    <source>
        <dbReference type="Pfam" id="PF06738"/>
    </source>
</evidence>
<gene>
    <name evidence="9" type="ORF">IPP58_11560</name>
</gene>
<dbReference type="InterPro" id="IPR024528">
    <property type="entry name" value="ThrE_2"/>
</dbReference>
<feature type="transmembrane region" description="Helical" evidence="6">
    <location>
        <begin position="187"/>
        <end position="207"/>
    </location>
</feature>
<feature type="domain" description="Threonine/Serine exporter ThrE" evidence="8">
    <location>
        <begin position="295"/>
        <end position="414"/>
    </location>
</feature>
<evidence type="ECO:0000256" key="1">
    <source>
        <dbReference type="ARBA" id="ARBA00004141"/>
    </source>
</evidence>
<dbReference type="GO" id="GO:0022857">
    <property type="term" value="F:transmembrane transporter activity"/>
    <property type="evidence" value="ECO:0007669"/>
    <property type="project" value="InterPro"/>
</dbReference>
<dbReference type="Proteomes" id="UP000886657">
    <property type="component" value="Unassembled WGS sequence"/>
</dbReference>
<dbReference type="AlphaFoldDB" id="A0A9D7SIZ6"/>
<feature type="transmembrane region" description="Helical" evidence="6">
    <location>
        <begin position="213"/>
        <end position="231"/>
    </location>
</feature>
<dbReference type="GO" id="GO:0016020">
    <property type="term" value="C:membrane"/>
    <property type="evidence" value="ECO:0007669"/>
    <property type="project" value="UniProtKB-SubCell"/>
</dbReference>
<dbReference type="Pfam" id="PF06738">
    <property type="entry name" value="ThrE"/>
    <property type="match status" value="1"/>
</dbReference>
<dbReference type="PANTHER" id="PTHR31082">
    <property type="entry name" value="PHEROMONE-REGULATED MEMBRANE PROTEIN 10"/>
    <property type="match status" value="1"/>
</dbReference>
<comment type="similarity">
    <text evidence="5">Belongs to the ThrE exporter (TC 2.A.79) family.</text>
</comment>
<feature type="transmembrane region" description="Helical" evidence="6">
    <location>
        <begin position="311"/>
        <end position="326"/>
    </location>
</feature>
<proteinExistence type="inferred from homology"/>
<sequence>MSTPDSPTPREGLPFPSAPASFAATPPEIALCLELGQAFQAFGIPAHRFEDALSRISARLGLDGQFFALPTAFFASLTHGDQHWTFIQRSPAGDANLAKLSDLQEATDALIEGRLSTPEARDRVRAILAAPDQWGLLLTVLCFGLGSAPAAMFFGGGWREMLLTAVLGTLVGLTAVLLGRKAGSSRLVHPVAGTLVGFLALAAAYRFPHVSPQVVTVAGLIVLVPGLRLVVSMNELATANLVAGTARLMDTVMTFLSLGFGVALGQRLAAPLMEQALQGAPLPLPAWTILPTLLLAAAAFVVIFKARLSDLPWIFAACVLAFYGSRQGSAYLGPQFGVGLGAFALGLASNLFTRFRRRPSVVTLLPGLMVLVPGGLGFKGLEFIIQKQLVMGLDTAFQALFVAIALLTGLLLAHAAVQPRTAL</sequence>
<dbReference type="EMBL" id="JADKIO010000008">
    <property type="protein sequence ID" value="MBK9797113.1"/>
    <property type="molecule type" value="Genomic_DNA"/>
</dbReference>
<evidence type="ECO:0000256" key="2">
    <source>
        <dbReference type="ARBA" id="ARBA00022692"/>
    </source>
</evidence>